<dbReference type="Proteomes" id="UP000254621">
    <property type="component" value="Unassembled WGS sequence"/>
</dbReference>
<name>A0A380P347_WEIVI</name>
<dbReference type="AlphaFoldDB" id="A0A380P347"/>
<dbReference type="InterPro" id="IPR002988">
    <property type="entry name" value="GA_module"/>
</dbReference>
<evidence type="ECO:0000259" key="1">
    <source>
        <dbReference type="Pfam" id="PF01468"/>
    </source>
</evidence>
<evidence type="ECO:0000313" key="2">
    <source>
        <dbReference type="EMBL" id="SUP59565.1"/>
    </source>
</evidence>
<dbReference type="Gene3D" id="1.20.5.420">
    <property type="entry name" value="Immunoglobulin FC, subunit C"/>
    <property type="match status" value="2"/>
</dbReference>
<feature type="domain" description="Protein G-related albumin-binding (GA) module" evidence="1">
    <location>
        <begin position="13"/>
        <end position="57"/>
    </location>
</feature>
<organism evidence="2 3">
    <name type="scientific">Weissella viridescens</name>
    <name type="common">Lactobacillus viridescens</name>
    <dbReference type="NCBI Taxonomy" id="1629"/>
    <lineage>
        <taxon>Bacteria</taxon>
        <taxon>Bacillati</taxon>
        <taxon>Bacillota</taxon>
        <taxon>Bacilli</taxon>
        <taxon>Lactobacillales</taxon>
        <taxon>Lactobacillaceae</taxon>
        <taxon>Weissella</taxon>
    </lineage>
</organism>
<proteinExistence type="predicted"/>
<protein>
    <submittedName>
        <fullName evidence="2">GA module</fullName>
    </submittedName>
</protein>
<sequence>MADAKALDTLKGQKEVAKETVDALENITPERKAEINATIDGAKDKAAIDQLVTDAQAEDARNLADSQKAGKEAVDALQNLDEVTKQAIKDQIDQAKKIVDVNALVENAKDQDAKL</sequence>
<accession>A0A380P347</accession>
<gene>
    <name evidence="2" type="ORF">NCTC13645_01823</name>
</gene>
<reference evidence="2 3" key="1">
    <citation type="submission" date="2018-06" db="EMBL/GenBank/DDBJ databases">
        <authorList>
            <consortium name="Pathogen Informatics"/>
            <person name="Doyle S."/>
        </authorList>
    </citation>
    <scope>NUCLEOTIDE SEQUENCE [LARGE SCALE GENOMIC DNA]</scope>
    <source>
        <strain evidence="2 3">NCTC13645</strain>
    </source>
</reference>
<dbReference type="Pfam" id="PF01468">
    <property type="entry name" value="GA"/>
    <property type="match status" value="2"/>
</dbReference>
<evidence type="ECO:0000313" key="3">
    <source>
        <dbReference type="Proteomes" id="UP000254621"/>
    </source>
</evidence>
<feature type="domain" description="Protein G-related albumin-binding (GA) module" evidence="1">
    <location>
        <begin position="61"/>
        <end position="113"/>
    </location>
</feature>
<dbReference type="EMBL" id="UHIV01000004">
    <property type="protein sequence ID" value="SUP59565.1"/>
    <property type="molecule type" value="Genomic_DNA"/>
</dbReference>